<dbReference type="STRING" id="121821.GCA_001870675_01986"/>
<dbReference type="EMBL" id="QKZQ01000004">
    <property type="protein sequence ID" value="PZX46127.1"/>
    <property type="molecule type" value="Genomic_DNA"/>
</dbReference>
<protein>
    <recommendedName>
        <fullName evidence="1">Anti-sigma factor NepR domain-containing protein</fullName>
    </recommendedName>
</protein>
<proteinExistence type="predicted"/>
<dbReference type="Proteomes" id="UP000249364">
    <property type="component" value="Unassembled WGS sequence"/>
</dbReference>
<sequence>MRIRQDHVRFREVGAFGEMMIMSGKDDPDSNAISPSVAQQIDENLKRLYSDTTSEALPPSLTSLLNALREKDAQKKSGDE</sequence>
<dbReference type="Pfam" id="PF18557">
    <property type="entry name" value="NepR"/>
    <property type="match status" value="1"/>
</dbReference>
<keyword evidence="3" id="KW-1185">Reference proteome</keyword>
<gene>
    <name evidence="2" type="ORF">LY56_01097</name>
</gene>
<reference evidence="2 3" key="1">
    <citation type="submission" date="2018-06" db="EMBL/GenBank/DDBJ databases">
        <title>Genomic Encyclopedia of Archaeal and Bacterial Type Strains, Phase II (KMG-II): from individual species to whole genera.</title>
        <authorList>
            <person name="Goeker M."/>
        </authorList>
    </citation>
    <scope>NUCLEOTIDE SEQUENCE [LARGE SCALE GENOMIC DNA]</scope>
    <source>
        <strain evidence="2 3">DSM 13087</strain>
    </source>
</reference>
<feature type="domain" description="Anti-sigma factor NepR" evidence="1">
    <location>
        <begin position="39"/>
        <end position="72"/>
    </location>
</feature>
<dbReference type="InterPro" id="IPR041649">
    <property type="entry name" value="NepR"/>
</dbReference>
<evidence type="ECO:0000313" key="3">
    <source>
        <dbReference type="Proteomes" id="UP000249364"/>
    </source>
</evidence>
<dbReference type="AlphaFoldDB" id="A0A2W7QQG9"/>
<organism evidence="2 3">
    <name type="scientific">Roseinatronobacter thiooxidans</name>
    <dbReference type="NCBI Taxonomy" id="121821"/>
    <lineage>
        <taxon>Bacteria</taxon>
        <taxon>Pseudomonadati</taxon>
        <taxon>Pseudomonadota</taxon>
        <taxon>Alphaproteobacteria</taxon>
        <taxon>Rhodobacterales</taxon>
        <taxon>Paracoccaceae</taxon>
        <taxon>Roseinatronobacter</taxon>
    </lineage>
</organism>
<name>A0A2W7QQG9_9RHOB</name>
<accession>A0A2W7QQG9</accession>
<comment type="caution">
    <text evidence="2">The sequence shown here is derived from an EMBL/GenBank/DDBJ whole genome shotgun (WGS) entry which is preliminary data.</text>
</comment>
<evidence type="ECO:0000259" key="1">
    <source>
        <dbReference type="Pfam" id="PF18557"/>
    </source>
</evidence>
<evidence type="ECO:0000313" key="2">
    <source>
        <dbReference type="EMBL" id="PZX46127.1"/>
    </source>
</evidence>